<dbReference type="OrthoDB" id="7325800at2"/>
<dbReference type="RefSeq" id="WP_039195579.1">
    <property type="nucleotide sequence ID" value="NZ_JRFJ01000006.1"/>
</dbReference>
<dbReference type="SMART" id="SM00354">
    <property type="entry name" value="HTH_LACI"/>
    <property type="match status" value="1"/>
</dbReference>
<proteinExistence type="predicted"/>
<dbReference type="Pfam" id="PF13377">
    <property type="entry name" value="Peripla_BP_3"/>
    <property type="match status" value="1"/>
</dbReference>
<evidence type="ECO:0000313" key="5">
    <source>
        <dbReference type="EMBL" id="KHJ53453.1"/>
    </source>
</evidence>
<dbReference type="PANTHER" id="PTHR30146:SF33">
    <property type="entry name" value="TRANSCRIPTIONAL REGULATOR"/>
    <property type="match status" value="1"/>
</dbReference>
<feature type="domain" description="HTH lacI-type" evidence="4">
    <location>
        <begin position="14"/>
        <end position="68"/>
    </location>
</feature>
<sequence>MKDRHGHPVDLSAVTLREVSREAGVGASTVSRVLRNQGSFSARTRDRVLQAVEKLGYVPNRLAGALASAGSNLVGIVIPSLHNVVFPDLLRGVTRQLDRTGQQAVIGVSEYSIEREEALVASMLAWRPSALLLVGLEHTDRTRQMLDAAHIRVAELLDLDGEGVDIVVGFSHREAGRACARHLLERGYRKIAYIGRDFASDRRSAKRCAGFREVLREAGLDLVAIRELDGESSTELGRAALESLLVERVPMDAVFCSNDDYAVGALFHCMARGIDVPGQLAIMGYNGLDIGRAAPLPLATVLTPRVEVGEIAALKVFSSEPSQRLQVPFTIVPGATA</sequence>
<comment type="caution">
    <text evidence="5">The sequence shown here is derived from an EMBL/GenBank/DDBJ whole genome shotgun (WGS) entry which is preliminary data.</text>
</comment>
<reference evidence="5 6" key="1">
    <citation type="submission" date="2014-09" db="EMBL/GenBank/DDBJ databases">
        <title>Isolation and characterization of Aurantimonas altamirensis ON-56566 from clinical sample following a dog bite.</title>
        <authorList>
            <person name="Eshaghi A."/>
            <person name="Li A."/>
            <person name="Shahinas D."/>
            <person name="Bahn P."/>
            <person name="Kus J.V."/>
            <person name="Patel S.N."/>
        </authorList>
    </citation>
    <scope>NUCLEOTIDE SEQUENCE [LARGE SCALE GENOMIC DNA]</scope>
    <source>
        <strain evidence="5 6">ON-56566</strain>
    </source>
</reference>
<gene>
    <name evidence="5" type="ORF">LA66_18870</name>
</gene>
<keyword evidence="1" id="KW-0805">Transcription regulation</keyword>
<dbReference type="STRING" id="370622.LA66_18870"/>
<keyword evidence="3" id="KW-0804">Transcription</keyword>
<evidence type="ECO:0000256" key="1">
    <source>
        <dbReference type="ARBA" id="ARBA00023015"/>
    </source>
</evidence>
<dbReference type="InterPro" id="IPR028082">
    <property type="entry name" value="Peripla_BP_I"/>
</dbReference>
<dbReference type="InterPro" id="IPR010982">
    <property type="entry name" value="Lambda_DNA-bd_dom_sf"/>
</dbReference>
<dbReference type="Pfam" id="PF00356">
    <property type="entry name" value="LacI"/>
    <property type="match status" value="1"/>
</dbReference>
<dbReference type="GO" id="GO:0000976">
    <property type="term" value="F:transcription cis-regulatory region binding"/>
    <property type="evidence" value="ECO:0007669"/>
    <property type="project" value="TreeGrafter"/>
</dbReference>
<dbReference type="SUPFAM" id="SSF53822">
    <property type="entry name" value="Periplasmic binding protein-like I"/>
    <property type="match status" value="1"/>
</dbReference>
<evidence type="ECO:0000313" key="6">
    <source>
        <dbReference type="Proteomes" id="UP000030826"/>
    </source>
</evidence>
<keyword evidence="2" id="KW-0238">DNA-binding</keyword>
<dbReference type="InterPro" id="IPR000843">
    <property type="entry name" value="HTH_LacI"/>
</dbReference>
<accession>A0A0B1PY35</accession>
<dbReference type="SUPFAM" id="SSF47413">
    <property type="entry name" value="lambda repressor-like DNA-binding domains"/>
    <property type="match status" value="1"/>
</dbReference>
<organism evidence="5 6">
    <name type="scientific">Aureimonas altamirensis</name>
    <dbReference type="NCBI Taxonomy" id="370622"/>
    <lineage>
        <taxon>Bacteria</taxon>
        <taxon>Pseudomonadati</taxon>
        <taxon>Pseudomonadota</taxon>
        <taxon>Alphaproteobacteria</taxon>
        <taxon>Hyphomicrobiales</taxon>
        <taxon>Aurantimonadaceae</taxon>
        <taxon>Aureimonas</taxon>
    </lineage>
</organism>
<dbReference type="Gene3D" id="3.40.50.2300">
    <property type="match status" value="2"/>
</dbReference>
<dbReference type="Gene3D" id="1.10.260.40">
    <property type="entry name" value="lambda repressor-like DNA-binding domains"/>
    <property type="match status" value="1"/>
</dbReference>
<dbReference type="CDD" id="cd01392">
    <property type="entry name" value="HTH_LacI"/>
    <property type="match status" value="1"/>
</dbReference>
<dbReference type="CDD" id="cd01575">
    <property type="entry name" value="PBP1_GntR"/>
    <property type="match status" value="1"/>
</dbReference>
<evidence type="ECO:0000256" key="2">
    <source>
        <dbReference type="ARBA" id="ARBA00023125"/>
    </source>
</evidence>
<protein>
    <submittedName>
        <fullName evidence="5">LacI family transcriptional regulator</fullName>
    </submittedName>
</protein>
<dbReference type="AlphaFoldDB" id="A0A0B1PY35"/>
<dbReference type="InterPro" id="IPR046335">
    <property type="entry name" value="LacI/GalR-like_sensor"/>
</dbReference>
<dbReference type="Proteomes" id="UP000030826">
    <property type="component" value="Unassembled WGS sequence"/>
</dbReference>
<dbReference type="PROSITE" id="PS50932">
    <property type="entry name" value="HTH_LACI_2"/>
    <property type="match status" value="1"/>
</dbReference>
<name>A0A0B1PY35_9HYPH</name>
<evidence type="ECO:0000256" key="3">
    <source>
        <dbReference type="ARBA" id="ARBA00023163"/>
    </source>
</evidence>
<dbReference type="GO" id="GO:0003700">
    <property type="term" value="F:DNA-binding transcription factor activity"/>
    <property type="evidence" value="ECO:0007669"/>
    <property type="project" value="TreeGrafter"/>
</dbReference>
<dbReference type="EMBL" id="JRFJ01000006">
    <property type="protein sequence ID" value="KHJ53453.1"/>
    <property type="molecule type" value="Genomic_DNA"/>
</dbReference>
<dbReference type="PANTHER" id="PTHR30146">
    <property type="entry name" value="LACI-RELATED TRANSCRIPTIONAL REPRESSOR"/>
    <property type="match status" value="1"/>
</dbReference>
<evidence type="ECO:0000259" key="4">
    <source>
        <dbReference type="PROSITE" id="PS50932"/>
    </source>
</evidence>